<organism evidence="8 9">
    <name type="scientific">Pontivivens ytuae</name>
    <dbReference type="NCBI Taxonomy" id="2789856"/>
    <lineage>
        <taxon>Bacteria</taxon>
        <taxon>Pseudomonadati</taxon>
        <taxon>Pseudomonadota</taxon>
        <taxon>Alphaproteobacteria</taxon>
        <taxon>Rhodobacterales</taxon>
        <taxon>Paracoccaceae</taxon>
        <taxon>Pontivivens</taxon>
    </lineage>
</organism>
<dbReference type="GO" id="GO:0015031">
    <property type="term" value="P:protein transport"/>
    <property type="evidence" value="ECO:0007669"/>
    <property type="project" value="UniProtKB-KW"/>
</dbReference>
<keyword evidence="7" id="KW-0653">Protein transport</keyword>
<keyword evidence="6" id="KW-0472">Membrane</keyword>
<dbReference type="Pfam" id="PF02472">
    <property type="entry name" value="ExbD"/>
    <property type="match status" value="1"/>
</dbReference>
<proteinExistence type="inferred from homology"/>
<evidence type="ECO:0000256" key="1">
    <source>
        <dbReference type="ARBA" id="ARBA00004162"/>
    </source>
</evidence>
<evidence type="ECO:0000313" key="9">
    <source>
        <dbReference type="Proteomes" id="UP000594800"/>
    </source>
</evidence>
<reference evidence="8 9" key="1">
    <citation type="submission" date="2020-11" db="EMBL/GenBank/DDBJ databases">
        <title>Description of Pontivivens ytuae sp. nov. isolated from deep sea sediment of Mariana Trench.</title>
        <authorList>
            <person name="Wang Z."/>
            <person name="Sun Q.-L."/>
            <person name="Xu X.-D."/>
            <person name="Tang Y.-Z."/>
            <person name="Zhang J."/>
        </authorList>
    </citation>
    <scope>NUCLEOTIDE SEQUENCE [LARGE SCALE GENOMIC DNA]</scope>
    <source>
        <strain evidence="8 9">MT2928</strain>
    </source>
</reference>
<dbReference type="Proteomes" id="UP000594800">
    <property type="component" value="Chromosome"/>
</dbReference>
<keyword evidence="9" id="KW-1185">Reference proteome</keyword>
<sequence length="125" mass="13443">MQFSSKPTRPRTESVVPMINVVFLLLIFFLMTAQIAPSDPFEVELPASEGQQPAEGRDVLYVSAQGELAFDGARGEAVFNAVASEELRGPLLIRADARVSAVEIATLLPRLSAIGISETVLVTTQ</sequence>
<name>A0A7S9QE54_9RHOB</name>
<dbReference type="EMBL" id="CP064942">
    <property type="protein sequence ID" value="QPH55595.1"/>
    <property type="molecule type" value="Genomic_DNA"/>
</dbReference>
<evidence type="ECO:0000256" key="6">
    <source>
        <dbReference type="ARBA" id="ARBA00023136"/>
    </source>
</evidence>
<accession>A0A7S9QE54</accession>
<dbReference type="KEGG" id="poz:I0K15_07640"/>
<comment type="similarity">
    <text evidence="2 7">Belongs to the ExbD/TolR family.</text>
</comment>
<evidence type="ECO:0000256" key="2">
    <source>
        <dbReference type="ARBA" id="ARBA00005811"/>
    </source>
</evidence>
<comment type="subcellular location">
    <subcellularLocation>
        <location evidence="1">Cell membrane</location>
        <topology evidence="1">Single-pass membrane protein</topology>
    </subcellularLocation>
    <subcellularLocation>
        <location evidence="7">Cell membrane</location>
        <topology evidence="7">Single-pass type II membrane protein</topology>
    </subcellularLocation>
</comment>
<dbReference type="PANTHER" id="PTHR30558">
    <property type="entry name" value="EXBD MEMBRANE COMPONENT OF PMF-DRIVEN MACROMOLECULE IMPORT SYSTEM"/>
    <property type="match status" value="1"/>
</dbReference>
<evidence type="ECO:0000256" key="4">
    <source>
        <dbReference type="ARBA" id="ARBA00022692"/>
    </source>
</evidence>
<keyword evidence="3" id="KW-1003">Cell membrane</keyword>
<evidence type="ECO:0000256" key="5">
    <source>
        <dbReference type="ARBA" id="ARBA00022989"/>
    </source>
</evidence>
<evidence type="ECO:0000256" key="3">
    <source>
        <dbReference type="ARBA" id="ARBA00022475"/>
    </source>
</evidence>
<dbReference type="GO" id="GO:0022857">
    <property type="term" value="F:transmembrane transporter activity"/>
    <property type="evidence" value="ECO:0007669"/>
    <property type="project" value="InterPro"/>
</dbReference>
<evidence type="ECO:0000256" key="7">
    <source>
        <dbReference type="RuleBase" id="RU003879"/>
    </source>
</evidence>
<protein>
    <submittedName>
        <fullName evidence="8">Biopolymer transporter ExbD</fullName>
    </submittedName>
</protein>
<evidence type="ECO:0000313" key="8">
    <source>
        <dbReference type="EMBL" id="QPH55595.1"/>
    </source>
</evidence>
<keyword evidence="5" id="KW-1133">Transmembrane helix</keyword>
<dbReference type="AlphaFoldDB" id="A0A7S9QE54"/>
<dbReference type="GO" id="GO:0005886">
    <property type="term" value="C:plasma membrane"/>
    <property type="evidence" value="ECO:0007669"/>
    <property type="project" value="UniProtKB-SubCell"/>
</dbReference>
<keyword evidence="7" id="KW-0813">Transport</keyword>
<gene>
    <name evidence="8" type="ORF">I0K15_07640</name>
</gene>
<keyword evidence="4 7" id="KW-0812">Transmembrane</keyword>
<dbReference type="InterPro" id="IPR003400">
    <property type="entry name" value="ExbD"/>
</dbReference>